<dbReference type="Proteomes" id="UP000322726">
    <property type="component" value="Chromosome"/>
</dbReference>
<evidence type="ECO:0000313" key="1">
    <source>
        <dbReference type="EMBL" id="QEP34238.1"/>
    </source>
</evidence>
<dbReference type="KEGG" id="apai:APAC_1113"/>
<dbReference type="AlphaFoldDB" id="A0A5C2H7N1"/>
<name>A0A5C2H7N1_9BACT</name>
<dbReference type="OrthoDB" id="9785438at2"/>
<evidence type="ECO:0000313" key="2">
    <source>
        <dbReference type="Proteomes" id="UP000322726"/>
    </source>
</evidence>
<protein>
    <submittedName>
        <fullName evidence="1">Uncharacterized protein</fullName>
    </submittedName>
</protein>
<proteinExistence type="predicted"/>
<reference evidence="1" key="1">
    <citation type="submission" date="2019-09" db="EMBL/GenBank/DDBJ databases">
        <title>Complete genome sequencing of four Arcobacter species reveals a diverse suite of mobile elements.</title>
        <authorList>
            <person name="Miller W.G."/>
            <person name="Yee E."/>
            <person name="Bono J.L."/>
        </authorList>
    </citation>
    <scope>NUCLEOTIDE SEQUENCE [LARGE SCALE GENOMIC DNA]</scope>
    <source>
        <strain evidence="1">LMG 26638</strain>
    </source>
</reference>
<accession>A0A5C2H7N1</accession>
<sequence length="116" mass="13506">MKIEIYYDKDCPFCKNYAQLIKLRKSNDITIINARDNILDIKEFAKKGFDINNGVIVVADTLIFQGSEAIIFLQKVTDGKLFLYDNILFKKVLYPIIKFIRRVLLIILGKTPNIKY</sequence>
<reference evidence="1" key="2">
    <citation type="submission" date="2019-09" db="EMBL/GenBank/DDBJ databases">
        <title>Taxonomic note: a critical rebuttal of the proposed division of the genus Arcobacter into six genera, emended descriptions of Arcobacter anaerophilus and the genus Arcobacter, and an assessment of genus-level boundaries for Epsilonproteobacteria using in silico genomic comparator tools.</title>
        <authorList>
            <person name="On S.L.W."/>
            <person name="Miller W.G."/>
            <person name="Biggs P."/>
            <person name="Cornelius A."/>
            <person name="Vandamme P."/>
        </authorList>
    </citation>
    <scope>NUCLEOTIDE SEQUENCE [LARGE SCALE GENOMIC DNA]</scope>
    <source>
        <strain evidence="1">LMG 26638</strain>
    </source>
</reference>
<dbReference type="RefSeq" id="WP_130233188.1">
    <property type="nucleotide sequence ID" value="NZ_BMEF01000011.1"/>
</dbReference>
<keyword evidence="2" id="KW-1185">Reference proteome</keyword>
<gene>
    <name evidence="1" type="ORF">APAC_1113</name>
</gene>
<organism evidence="1 2">
    <name type="scientific">Malaciobacter pacificus</name>
    <dbReference type="NCBI Taxonomy" id="1080223"/>
    <lineage>
        <taxon>Bacteria</taxon>
        <taxon>Pseudomonadati</taxon>
        <taxon>Campylobacterota</taxon>
        <taxon>Epsilonproteobacteria</taxon>
        <taxon>Campylobacterales</taxon>
        <taxon>Arcobacteraceae</taxon>
        <taxon>Malaciobacter</taxon>
    </lineage>
</organism>
<dbReference type="EMBL" id="CP035928">
    <property type="protein sequence ID" value="QEP34238.1"/>
    <property type="molecule type" value="Genomic_DNA"/>
</dbReference>